<keyword evidence="3" id="KW-1185">Reference proteome</keyword>
<dbReference type="Pfam" id="PF13460">
    <property type="entry name" value="NAD_binding_10"/>
    <property type="match status" value="1"/>
</dbReference>
<dbReference type="SUPFAM" id="SSF51735">
    <property type="entry name" value="NAD(P)-binding Rossmann-fold domains"/>
    <property type="match status" value="1"/>
</dbReference>
<dbReference type="InterPro" id="IPR016040">
    <property type="entry name" value="NAD(P)-bd_dom"/>
</dbReference>
<dbReference type="PANTHER" id="PTHR15020">
    <property type="entry name" value="FLAVIN REDUCTASE-RELATED"/>
    <property type="match status" value="1"/>
</dbReference>
<evidence type="ECO:0000313" key="2">
    <source>
        <dbReference type="EMBL" id="KAK8390688.1"/>
    </source>
</evidence>
<protein>
    <recommendedName>
        <fullName evidence="1">NAD(P)-binding domain-containing protein</fullName>
    </recommendedName>
</protein>
<dbReference type="Proteomes" id="UP001487740">
    <property type="component" value="Unassembled WGS sequence"/>
</dbReference>
<proteinExistence type="predicted"/>
<accession>A0AAW0TSE5</accession>
<dbReference type="AlphaFoldDB" id="A0AAW0TSE5"/>
<evidence type="ECO:0000259" key="1">
    <source>
        <dbReference type="Pfam" id="PF13460"/>
    </source>
</evidence>
<name>A0AAW0TSE5_SCYPA</name>
<gene>
    <name evidence="2" type="ORF">O3P69_010417</name>
</gene>
<dbReference type="CDD" id="cd05244">
    <property type="entry name" value="BVR-B_like_SDR_a"/>
    <property type="match status" value="1"/>
</dbReference>
<dbReference type="GO" id="GO:0003824">
    <property type="term" value="F:catalytic activity"/>
    <property type="evidence" value="ECO:0007669"/>
    <property type="project" value="UniProtKB-ARBA"/>
</dbReference>
<reference evidence="2 3" key="1">
    <citation type="submission" date="2023-03" db="EMBL/GenBank/DDBJ databases">
        <title>High-quality genome of Scylla paramamosain provides insights in environmental adaptation.</title>
        <authorList>
            <person name="Zhang L."/>
        </authorList>
    </citation>
    <scope>NUCLEOTIDE SEQUENCE [LARGE SCALE GENOMIC DNA]</scope>
    <source>
        <strain evidence="2">LZ_2023a</strain>
        <tissue evidence="2">Muscle</tissue>
    </source>
</reference>
<dbReference type="PANTHER" id="PTHR15020:SF50">
    <property type="entry name" value="UPF0659 PROTEIN YMR090W"/>
    <property type="match status" value="1"/>
</dbReference>
<dbReference type="InterPro" id="IPR036291">
    <property type="entry name" value="NAD(P)-bd_dom_sf"/>
</dbReference>
<sequence length="236" mass="25917">MISPSQAPPVLSTAERMRVLVVGATGQTGKEVVQQALKDGHTVTAVVRSPEKVTETHDNLKVVKGDVFDEASLTPVMAEQDAVVSCLGFPRNPQPVTGYTESMSAIVEAMRKTNISRLVTMTAWYTDTSSAANSGFLVNWCLIPFLRPILTNMRQMEQYLETKCQDINYTVVRPPGLKNAPQSGKEMSVSEGFLVETNSAFNTTSRSDVASFMLSCLRSNIYDRKMLAITTTPKKE</sequence>
<comment type="caution">
    <text evidence="2">The sequence shown here is derived from an EMBL/GenBank/DDBJ whole genome shotgun (WGS) entry which is preliminary data.</text>
</comment>
<dbReference type="Gene3D" id="3.40.50.720">
    <property type="entry name" value="NAD(P)-binding Rossmann-like Domain"/>
    <property type="match status" value="1"/>
</dbReference>
<evidence type="ECO:0000313" key="3">
    <source>
        <dbReference type="Proteomes" id="UP001487740"/>
    </source>
</evidence>
<organism evidence="2 3">
    <name type="scientific">Scylla paramamosain</name>
    <name type="common">Mud crab</name>
    <dbReference type="NCBI Taxonomy" id="85552"/>
    <lineage>
        <taxon>Eukaryota</taxon>
        <taxon>Metazoa</taxon>
        <taxon>Ecdysozoa</taxon>
        <taxon>Arthropoda</taxon>
        <taxon>Crustacea</taxon>
        <taxon>Multicrustacea</taxon>
        <taxon>Malacostraca</taxon>
        <taxon>Eumalacostraca</taxon>
        <taxon>Eucarida</taxon>
        <taxon>Decapoda</taxon>
        <taxon>Pleocyemata</taxon>
        <taxon>Brachyura</taxon>
        <taxon>Eubrachyura</taxon>
        <taxon>Portunoidea</taxon>
        <taxon>Portunidae</taxon>
        <taxon>Portuninae</taxon>
        <taxon>Scylla</taxon>
    </lineage>
</organism>
<feature type="domain" description="NAD(P)-binding" evidence="1">
    <location>
        <begin position="23"/>
        <end position="218"/>
    </location>
</feature>
<dbReference type="EMBL" id="JARAKH010000025">
    <property type="protein sequence ID" value="KAK8390688.1"/>
    <property type="molecule type" value="Genomic_DNA"/>
</dbReference>